<evidence type="ECO:0000256" key="3">
    <source>
        <dbReference type="ARBA" id="ARBA00022093"/>
    </source>
</evidence>
<reference evidence="16 17" key="1">
    <citation type="journal article" date="2013" name="Genome Announc.">
        <title>Complete Genome Sequence of the Carbazole Degrader Pseudomonas resinovorans Strain CA10 (NBRC 106553).</title>
        <authorList>
            <person name="Shintani M."/>
            <person name="Hosoyama A."/>
            <person name="Ohji S."/>
            <person name="Tsuchikane K."/>
            <person name="Takarada H."/>
            <person name="Yamazoe A."/>
            <person name="Fujita N."/>
            <person name="Nojiri H."/>
        </authorList>
    </citation>
    <scope>NUCLEOTIDE SEQUENCE [LARGE SCALE GENOMIC DNA]</scope>
    <source>
        <strain evidence="16 17">NBRC 106553</strain>
    </source>
</reference>
<evidence type="ECO:0000256" key="14">
    <source>
        <dbReference type="SAM" id="Phobius"/>
    </source>
</evidence>
<evidence type="ECO:0000313" key="16">
    <source>
        <dbReference type="EMBL" id="BAN49138.1"/>
    </source>
</evidence>
<dbReference type="GO" id="GO:0022857">
    <property type="term" value="F:transmembrane transporter activity"/>
    <property type="evidence" value="ECO:0007669"/>
    <property type="project" value="InterPro"/>
</dbReference>
<name>S6ASU0_METRE</name>
<feature type="transmembrane region" description="Helical" evidence="14">
    <location>
        <begin position="129"/>
        <end position="152"/>
    </location>
</feature>
<evidence type="ECO:0000256" key="10">
    <source>
        <dbReference type="ARBA" id="ARBA00023136"/>
    </source>
</evidence>
<dbReference type="eggNOG" id="COG0811">
    <property type="taxonomic scope" value="Bacteria"/>
</dbReference>
<organism evidence="16 17">
    <name type="scientific">Metapseudomonas resinovorans NBRC 106553</name>
    <dbReference type="NCBI Taxonomy" id="1245471"/>
    <lineage>
        <taxon>Bacteria</taxon>
        <taxon>Pseudomonadati</taxon>
        <taxon>Pseudomonadota</taxon>
        <taxon>Gammaproteobacteria</taxon>
        <taxon>Pseudomonadales</taxon>
        <taxon>Pseudomonadaceae</taxon>
        <taxon>Metapseudomonas</taxon>
    </lineage>
</organism>
<dbReference type="Proteomes" id="UP000015503">
    <property type="component" value="Chromosome"/>
</dbReference>
<evidence type="ECO:0000256" key="1">
    <source>
        <dbReference type="ARBA" id="ARBA00004429"/>
    </source>
</evidence>
<comment type="similarity">
    <text evidence="12">Belongs to the exbB/tolQ family.</text>
</comment>
<proteinExistence type="inferred from homology"/>
<evidence type="ECO:0000313" key="17">
    <source>
        <dbReference type="Proteomes" id="UP000015503"/>
    </source>
</evidence>
<evidence type="ECO:0000256" key="7">
    <source>
        <dbReference type="ARBA" id="ARBA00022692"/>
    </source>
</evidence>
<dbReference type="PANTHER" id="PTHR30625:SF16">
    <property type="entry name" value="BIOPOLYMER TRANSPORT PROTEIN EXBB"/>
    <property type="match status" value="1"/>
</dbReference>
<dbReference type="InterPro" id="IPR014164">
    <property type="entry name" value="TonB_ExbB_1"/>
</dbReference>
<dbReference type="EMBL" id="AP013068">
    <property type="protein sequence ID" value="BAN49138.1"/>
    <property type="molecule type" value="Genomic_DNA"/>
</dbReference>
<evidence type="ECO:0000256" key="8">
    <source>
        <dbReference type="ARBA" id="ARBA00022927"/>
    </source>
</evidence>
<dbReference type="OrthoDB" id="9805133at2"/>
<evidence type="ECO:0000256" key="12">
    <source>
        <dbReference type="RuleBase" id="RU004057"/>
    </source>
</evidence>
<keyword evidence="17" id="KW-1185">Reference proteome</keyword>
<evidence type="ECO:0000256" key="11">
    <source>
        <dbReference type="ARBA" id="ARBA00024816"/>
    </source>
</evidence>
<protein>
    <recommendedName>
        <fullName evidence="3">Biopolymer transport protein ExbB</fullName>
    </recommendedName>
</protein>
<comment type="subcellular location">
    <subcellularLocation>
        <location evidence="1">Cell inner membrane</location>
        <topology evidence="1">Multi-pass membrane protein</topology>
    </subcellularLocation>
    <subcellularLocation>
        <location evidence="12">Membrane</location>
        <topology evidence="12">Multi-pass membrane protein</topology>
    </subcellularLocation>
</comment>
<dbReference type="InterPro" id="IPR050790">
    <property type="entry name" value="ExbB/TolQ_transport"/>
</dbReference>
<feature type="region of interest" description="Disordered" evidence="13">
    <location>
        <begin position="234"/>
        <end position="261"/>
    </location>
</feature>
<evidence type="ECO:0000256" key="6">
    <source>
        <dbReference type="ARBA" id="ARBA00022519"/>
    </source>
</evidence>
<evidence type="ECO:0000256" key="5">
    <source>
        <dbReference type="ARBA" id="ARBA00022475"/>
    </source>
</evidence>
<keyword evidence="6" id="KW-0997">Cell inner membrane</keyword>
<dbReference type="PATRIC" id="fig|1245471.3.peg.3445"/>
<feature type="transmembrane region" description="Helical" evidence="14">
    <location>
        <begin position="172"/>
        <end position="194"/>
    </location>
</feature>
<evidence type="ECO:0000256" key="13">
    <source>
        <dbReference type="SAM" id="MobiDB-lite"/>
    </source>
</evidence>
<evidence type="ECO:0000259" key="15">
    <source>
        <dbReference type="Pfam" id="PF01618"/>
    </source>
</evidence>
<comment type="subunit">
    <text evidence="2">The accessory proteins ExbB and ExbD seem to form a complex with TonB.</text>
</comment>
<keyword evidence="4 12" id="KW-0813">Transport</keyword>
<keyword evidence="5" id="KW-1003">Cell membrane</keyword>
<keyword evidence="9 14" id="KW-1133">Transmembrane helix</keyword>
<feature type="domain" description="MotA/TolQ/ExbB proton channel" evidence="15">
    <location>
        <begin position="104"/>
        <end position="201"/>
    </location>
</feature>
<dbReference type="PANTHER" id="PTHR30625">
    <property type="entry name" value="PROTEIN TOLQ"/>
    <property type="match status" value="1"/>
</dbReference>
<dbReference type="Pfam" id="PF01618">
    <property type="entry name" value="MotA_ExbB"/>
    <property type="match status" value="1"/>
</dbReference>
<comment type="function">
    <text evidence="11">Involved in the TonB-dependent energy-dependent transport of various receptor-bound substrates. Protects ExbD from proteolytic degradation and functionally stabilizes TonB.</text>
</comment>
<evidence type="ECO:0000256" key="2">
    <source>
        <dbReference type="ARBA" id="ARBA00011471"/>
    </source>
</evidence>
<dbReference type="InterPro" id="IPR002898">
    <property type="entry name" value="MotA_ExbB_proton_chnl"/>
</dbReference>
<dbReference type="HOGENOM" id="CLU_053325_0_2_6"/>
<dbReference type="STRING" id="1245471.PCA10_34060"/>
<accession>S6ASU0</accession>
<gene>
    <name evidence="16" type="ORF">PCA10_34060</name>
</gene>
<dbReference type="RefSeq" id="WP_016493283.1">
    <property type="nucleotide sequence ID" value="NC_021499.1"/>
</dbReference>
<dbReference type="GO" id="GO:0005886">
    <property type="term" value="C:plasma membrane"/>
    <property type="evidence" value="ECO:0007669"/>
    <property type="project" value="UniProtKB-SubCell"/>
</dbReference>
<dbReference type="KEGG" id="pre:PCA10_34060"/>
<evidence type="ECO:0000256" key="9">
    <source>
        <dbReference type="ARBA" id="ARBA00022989"/>
    </source>
</evidence>
<evidence type="ECO:0000256" key="4">
    <source>
        <dbReference type="ARBA" id="ARBA00022448"/>
    </source>
</evidence>
<dbReference type="AlphaFoldDB" id="S6ASU0"/>
<keyword evidence="7 14" id="KW-0812">Transmembrane</keyword>
<sequence>MNLALAVHGDLSPLDMYLNAGPVVQVIMLGLVGASVLSWTVCLAKAWELLSERLRLRRDLATLHRSVRLEDAWELLGRNPGPAAELLQEVRDELQQSAELPGNAGLPERIRLRLERRVAASARDIGQGIGVLASIGSTAPFVGLMGTVWGIMNSFIGIAESQTTNLAVVAPGIAEALLATALGLVAAIPAVVIYNTLVRGMASYNAGLRALCIQVLLLVNRELERRREVERQMAVEQRSGAHALTDTDPHAVSEVGVDPVS</sequence>
<feature type="transmembrane region" description="Helical" evidence="14">
    <location>
        <begin position="23"/>
        <end position="47"/>
    </location>
</feature>
<keyword evidence="10 14" id="KW-0472">Membrane</keyword>
<keyword evidence="8 12" id="KW-0653">Protein transport</keyword>
<dbReference type="NCBIfam" id="TIGR02797">
    <property type="entry name" value="exbB"/>
    <property type="match status" value="1"/>
</dbReference>
<dbReference type="GO" id="GO:0017038">
    <property type="term" value="P:protein import"/>
    <property type="evidence" value="ECO:0007669"/>
    <property type="project" value="TreeGrafter"/>
</dbReference>